<dbReference type="Proteomes" id="UP000271937">
    <property type="component" value="Unassembled WGS sequence"/>
</dbReference>
<dbReference type="RefSeq" id="WP_125011923.1">
    <property type="nucleotide sequence ID" value="NZ_RQVR01000004.1"/>
</dbReference>
<evidence type="ECO:0000313" key="2">
    <source>
        <dbReference type="Proteomes" id="UP000271937"/>
    </source>
</evidence>
<protein>
    <submittedName>
        <fullName evidence="1">Uncharacterized protein</fullName>
    </submittedName>
</protein>
<dbReference type="AlphaFoldDB" id="A0A3P3WCJ9"/>
<dbReference type="OrthoDB" id="799046at2"/>
<proteinExistence type="predicted"/>
<accession>A0A3P3WCJ9</accession>
<keyword evidence="2" id="KW-1185">Reference proteome</keyword>
<sequence>MSVLNQYKVKFVVRNLFNTNVKSILTISDMLSAYITDLNTANKVNQLLNDITEVLNHIHPLGGGQTQSTYLAHITATETKIYQDMEEWEENNNIQPDFTLPTSDFKVIVEAWRDYLQQ</sequence>
<evidence type="ECO:0000313" key="1">
    <source>
        <dbReference type="EMBL" id="RRJ92882.1"/>
    </source>
</evidence>
<name>A0A3P3WCJ9_9FLAO</name>
<comment type="caution">
    <text evidence="1">The sequence shown here is derived from an EMBL/GenBank/DDBJ whole genome shotgun (WGS) entry which is preliminary data.</text>
</comment>
<reference evidence="1 2" key="1">
    <citation type="submission" date="2018-11" db="EMBL/GenBank/DDBJ databases">
        <title>Flavobacterium sp. nov., YIM 102600 draft genome.</title>
        <authorList>
            <person name="Li G."/>
            <person name="Jiang Y."/>
        </authorList>
    </citation>
    <scope>NUCLEOTIDE SEQUENCE [LARGE SCALE GENOMIC DNA]</scope>
    <source>
        <strain evidence="1 2">YIM 102600</strain>
    </source>
</reference>
<dbReference type="EMBL" id="RQVR01000004">
    <property type="protein sequence ID" value="RRJ92882.1"/>
    <property type="molecule type" value="Genomic_DNA"/>
</dbReference>
<gene>
    <name evidence="1" type="ORF">EG849_04650</name>
</gene>
<organism evidence="1 2">
    <name type="scientific">Flavobacterium macacae</name>
    <dbReference type="NCBI Taxonomy" id="2488993"/>
    <lineage>
        <taxon>Bacteria</taxon>
        <taxon>Pseudomonadati</taxon>
        <taxon>Bacteroidota</taxon>
        <taxon>Flavobacteriia</taxon>
        <taxon>Flavobacteriales</taxon>
        <taxon>Flavobacteriaceae</taxon>
        <taxon>Flavobacterium</taxon>
    </lineage>
</organism>